<dbReference type="PROSITE" id="PS51257">
    <property type="entry name" value="PROKAR_LIPOPROTEIN"/>
    <property type="match status" value="1"/>
</dbReference>
<dbReference type="OMA" id="DEMCKAS"/>
<dbReference type="InterPro" id="IPR016186">
    <property type="entry name" value="C-type_lectin-like/link_sf"/>
</dbReference>
<keyword evidence="2" id="KW-1015">Disulfide bond</keyword>
<dbReference type="EnsemblMetazoa" id="XM_038206161.1">
    <property type="protein sequence ID" value="XP_038062089.1"/>
    <property type="gene ID" value="LOC119732587"/>
</dbReference>
<protein>
    <recommendedName>
        <fullName evidence="4">C-type lectin domain-containing protein</fullName>
    </recommendedName>
</protein>
<keyword evidence="3" id="KW-0732">Signal</keyword>
<feature type="domain" description="C-type lectin" evidence="4">
    <location>
        <begin position="44"/>
        <end position="160"/>
    </location>
</feature>
<dbReference type="SUPFAM" id="SSF56436">
    <property type="entry name" value="C-type lectin-like"/>
    <property type="match status" value="1"/>
</dbReference>
<name>A0A914AFD9_PATMI</name>
<dbReference type="PROSITE" id="PS50041">
    <property type="entry name" value="C_TYPE_LECTIN_2"/>
    <property type="match status" value="1"/>
</dbReference>
<organism evidence="5 6">
    <name type="scientific">Patiria miniata</name>
    <name type="common">Bat star</name>
    <name type="synonym">Asterina miniata</name>
    <dbReference type="NCBI Taxonomy" id="46514"/>
    <lineage>
        <taxon>Eukaryota</taxon>
        <taxon>Metazoa</taxon>
        <taxon>Echinodermata</taxon>
        <taxon>Eleutherozoa</taxon>
        <taxon>Asterozoa</taxon>
        <taxon>Asteroidea</taxon>
        <taxon>Valvatacea</taxon>
        <taxon>Valvatida</taxon>
        <taxon>Asterinidae</taxon>
        <taxon>Patiria</taxon>
    </lineage>
</organism>
<dbReference type="AlphaFoldDB" id="A0A914AFD9"/>
<dbReference type="Gene3D" id="3.10.100.10">
    <property type="entry name" value="Mannose-Binding Protein A, subunit A"/>
    <property type="match status" value="1"/>
</dbReference>
<feature type="chain" id="PRO_5038008308" description="C-type lectin domain-containing protein" evidence="3">
    <location>
        <begin position="23"/>
        <end position="168"/>
    </location>
</feature>
<reference evidence="5" key="1">
    <citation type="submission" date="2022-11" db="UniProtKB">
        <authorList>
            <consortium name="EnsemblMetazoa"/>
        </authorList>
    </citation>
    <scope>IDENTIFICATION</scope>
</reference>
<dbReference type="InterPro" id="IPR018378">
    <property type="entry name" value="C-type_lectin_CS"/>
</dbReference>
<evidence type="ECO:0000313" key="5">
    <source>
        <dbReference type="EnsemblMetazoa" id="XP_038062089.1"/>
    </source>
</evidence>
<accession>A0A914AFD9</accession>
<keyword evidence="6" id="KW-1185">Reference proteome</keyword>
<dbReference type="InterPro" id="IPR016187">
    <property type="entry name" value="CTDL_fold"/>
</dbReference>
<keyword evidence="1" id="KW-0430">Lectin</keyword>
<sequence length="168" mass="19243">MVRKRFIFGLISLHLIMGCTAGDEMCKASIGGRRGACPSTWIKWGGKCYKAIMVKLTWSEAKKECTKMGGAMVAPRSQEETDFLMTLLPLQSQFWINCNDLKEEGTWKCQDGTDEVEYRNWWTLGEEPNNRRDEDCAVVYLISGEWIDVDCISLYRAMCVRPAPQLHF</sequence>
<evidence type="ECO:0000256" key="2">
    <source>
        <dbReference type="ARBA" id="ARBA00023157"/>
    </source>
</evidence>
<dbReference type="SMART" id="SM00034">
    <property type="entry name" value="CLECT"/>
    <property type="match status" value="1"/>
</dbReference>
<dbReference type="InterPro" id="IPR051663">
    <property type="entry name" value="CLec_Tetranectin-domain"/>
</dbReference>
<dbReference type="InterPro" id="IPR001304">
    <property type="entry name" value="C-type_lectin-like"/>
</dbReference>
<proteinExistence type="predicted"/>
<dbReference type="Pfam" id="PF00059">
    <property type="entry name" value="Lectin_C"/>
    <property type="match status" value="1"/>
</dbReference>
<dbReference type="PROSITE" id="PS00615">
    <property type="entry name" value="C_TYPE_LECTIN_1"/>
    <property type="match status" value="1"/>
</dbReference>
<dbReference type="CDD" id="cd00037">
    <property type="entry name" value="CLECT"/>
    <property type="match status" value="1"/>
</dbReference>
<dbReference type="Proteomes" id="UP000887568">
    <property type="component" value="Unplaced"/>
</dbReference>
<evidence type="ECO:0000256" key="1">
    <source>
        <dbReference type="ARBA" id="ARBA00022734"/>
    </source>
</evidence>
<dbReference type="GO" id="GO:0030246">
    <property type="term" value="F:carbohydrate binding"/>
    <property type="evidence" value="ECO:0007669"/>
    <property type="project" value="UniProtKB-KW"/>
</dbReference>
<dbReference type="PANTHER" id="PTHR22799:SF6">
    <property type="entry name" value="C-TYPE LECTIN DOMAIN FAMILY 4 MEMBER M-LIKE"/>
    <property type="match status" value="1"/>
</dbReference>
<dbReference type="GeneID" id="119732587"/>
<dbReference type="PANTHER" id="PTHR22799">
    <property type="entry name" value="TETRANECTIN-RELATED"/>
    <property type="match status" value="1"/>
</dbReference>
<evidence type="ECO:0000259" key="4">
    <source>
        <dbReference type="PROSITE" id="PS50041"/>
    </source>
</evidence>
<evidence type="ECO:0000313" key="6">
    <source>
        <dbReference type="Proteomes" id="UP000887568"/>
    </source>
</evidence>
<feature type="signal peptide" evidence="3">
    <location>
        <begin position="1"/>
        <end position="22"/>
    </location>
</feature>
<dbReference type="OrthoDB" id="418245at2759"/>
<dbReference type="RefSeq" id="XP_038062089.1">
    <property type="nucleotide sequence ID" value="XM_038206161.1"/>
</dbReference>
<evidence type="ECO:0000256" key="3">
    <source>
        <dbReference type="SAM" id="SignalP"/>
    </source>
</evidence>